<feature type="transmembrane region" description="Helical" evidence="5">
    <location>
        <begin position="1075"/>
        <end position="1095"/>
    </location>
</feature>
<dbReference type="PANTHER" id="PTHR22950">
    <property type="entry name" value="AMINO ACID TRANSPORTER"/>
    <property type="match status" value="1"/>
</dbReference>
<organism evidence="7 8">
    <name type="scientific">Durusdinium trenchii</name>
    <dbReference type="NCBI Taxonomy" id="1381693"/>
    <lineage>
        <taxon>Eukaryota</taxon>
        <taxon>Sar</taxon>
        <taxon>Alveolata</taxon>
        <taxon>Dinophyceae</taxon>
        <taxon>Suessiales</taxon>
        <taxon>Symbiodiniaceae</taxon>
        <taxon>Durusdinium</taxon>
    </lineage>
</organism>
<dbReference type="InterPro" id="IPR009091">
    <property type="entry name" value="RCC1/BLIP-II"/>
</dbReference>
<dbReference type="Proteomes" id="UP001642484">
    <property type="component" value="Unassembled WGS sequence"/>
</dbReference>
<sequence>MNPRLKAKRSAGKRLEVDEVFKRSLLEDILPTSAPEFMQSTEDGIVFRIYRLGRLEVRTAQAPNSEQEILSVFSQRPVTEMAPGKMKAVSQDEKFIKGRLYVEAIEGDHKDAAKQLHLCHFYVVLETKSGHTILTEKLADGSTTWVVNPNCLEDRNSLAKLMVCLDIRMEPFHQEACVDLGRSAKTHSHAALRVVSPVFTTAGVGVVQERKRYAREIFSLAHTVLLRSDGSAVACGCNHDGQCNIPPLEEGMSYTQVFAGFSHTVLLRSDGHAVACGDNRDGQCDLPPFEPGNCYIASFGEDRVFQVDFVEDDAIMLTCLDLGHEKLQLKTLGCGLGYLADCAGIGYQSSESSTRACTEKCWRQTSQYSFNSLHFDACFKETHPRFLGRAYPYPSSSKRSSEFRSEYRFTLSPAVRGLGPGRSVEDLTPPTITVVSMYGISENVIRVTIRLDDSGTTYCRAYDSSTFTPVSQGGTDVPTLTDCTACLLAINTGSGTNFMGTSTYDSTKGYAQHEVDISGLAAKTFYWVYCYSHDDEIPTVNVATSSQMLATERQVRTLDTTAPSFGTFTCAETPATEDSITVTLSLNEAGRAYCKVVNTGFDPPTPNAVIAEGFYMDVTTTSDFTIIVNQITTGLGSTGMESLHAKWDYDVYCWAQDAEGYPYYGPNGMVAAEACPSNPVTTLDLTRPSLRFIMAESISSSQIIITLQVDEGAKEFHPSTQQPSALGRRGAMGCFRNVGVKVRGAGRPRFLLLVFSLSLGYHWCFAAPTAPPRGSLTGRIADASGTARPHVAFRASGSGEASAASASVSDAGINLAKNLVGSGILSLPAGIAAFASSSSALWVSLLLLGGSAGLSAYTFYLIGKVCQETESASFGAAWEKSVQSGKWIPQWVCILECFGGAVVYAMVLGDVFSSSFQNLPAKFSLLGTLATSYVVLFVVKRFLDGSYAAGGQFFKAAALATSAHTSIFNPQMLVLVALLSTAFLVHFNAPQFFVELPPAKPTSEEKQQKLKDFSKVSLIGFGIASLQYALVMCFGFLTFGQAVSGTLGLRRSARFGCGTRNVLLNYDAADPWATVARLAVGVSMLFGYPMQFAGFRDGLLELGHIDRLPTVKHRLVTGALLAVAVAVACFFRDLGLVQAVEGALLAAFLVFLAGPIMALKLPFGRAPRARRAFQALIVLGVSFMGIGCAVNFGFL</sequence>
<evidence type="ECO:0000259" key="6">
    <source>
        <dbReference type="Pfam" id="PF01490"/>
    </source>
</evidence>
<evidence type="ECO:0000256" key="3">
    <source>
        <dbReference type="ARBA" id="ARBA00022989"/>
    </source>
</evidence>
<accession>A0ABP0SW43</accession>
<evidence type="ECO:0000313" key="8">
    <source>
        <dbReference type="Proteomes" id="UP001642484"/>
    </source>
</evidence>
<feature type="transmembrane region" description="Helical" evidence="5">
    <location>
        <begin position="1016"/>
        <end position="1039"/>
    </location>
</feature>
<comment type="caution">
    <text evidence="7">The sequence shown here is derived from an EMBL/GenBank/DDBJ whole genome shotgun (WGS) entry which is preliminary data.</text>
</comment>
<evidence type="ECO:0000256" key="2">
    <source>
        <dbReference type="ARBA" id="ARBA00022692"/>
    </source>
</evidence>
<dbReference type="SUPFAM" id="SSF50985">
    <property type="entry name" value="RCC1/BLIP-II"/>
    <property type="match status" value="1"/>
</dbReference>
<reference evidence="7 8" key="1">
    <citation type="submission" date="2024-02" db="EMBL/GenBank/DDBJ databases">
        <authorList>
            <person name="Chen Y."/>
            <person name="Shah S."/>
            <person name="Dougan E. K."/>
            <person name="Thang M."/>
            <person name="Chan C."/>
        </authorList>
    </citation>
    <scope>NUCLEOTIDE SEQUENCE [LARGE SCALE GENOMIC DNA]</scope>
</reference>
<keyword evidence="4 5" id="KW-0472">Membrane</keyword>
<feature type="transmembrane region" description="Helical" evidence="5">
    <location>
        <begin position="1143"/>
        <end position="1163"/>
    </location>
</feature>
<dbReference type="Pfam" id="PF01490">
    <property type="entry name" value="Aa_trans"/>
    <property type="match status" value="2"/>
</dbReference>
<evidence type="ECO:0000256" key="5">
    <source>
        <dbReference type="SAM" id="Phobius"/>
    </source>
</evidence>
<protein>
    <recommendedName>
        <fullName evidence="6">Amino acid transporter transmembrane domain-containing protein</fullName>
    </recommendedName>
</protein>
<evidence type="ECO:0000313" key="7">
    <source>
        <dbReference type="EMBL" id="CAK9116665.1"/>
    </source>
</evidence>
<evidence type="ECO:0000256" key="4">
    <source>
        <dbReference type="ARBA" id="ARBA00023136"/>
    </source>
</evidence>
<dbReference type="Gene3D" id="2.130.10.30">
    <property type="entry name" value="Regulator of chromosome condensation 1/beta-lactamase-inhibitor protein II"/>
    <property type="match status" value="1"/>
</dbReference>
<name>A0ABP0SW43_9DINO</name>
<comment type="subcellular location">
    <subcellularLocation>
        <location evidence="1">Membrane</location>
        <topology evidence="1">Multi-pass membrane protein</topology>
    </subcellularLocation>
</comment>
<feature type="transmembrane region" description="Helical" evidence="5">
    <location>
        <begin position="1175"/>
        <end position="1194"/>
    </location>
</feature>
<gene>
    <name evidence="7" type="ORF">CCMP2556_LOCUS54176</name>
</gene>
<feature type="transmembrane region" description="Helical" evidence="5">
    <location>
        <begin position="919"/>
        <end position="939"/>
    </location>
</feature>
<feature type="transmembrane region" description="Helical" evidence="5">
    <location>
        <begin position="841"/>
        <end position="862"/>
    </location>
</feature>
<feature type="transmembrane region" description="Helical" evidence="5">
    <location>
        <begin position="888"/>
        <end position="907"/>
    </location>
</feature>
<proteinExistence type="predicted"/>
<dbReference type="PANTHER" id="PTHR22950:SF652">
    <property type="entry name" value="TRANSMEMBRANE AMINO ACID TRANSPORTER FAMILY PROTEIN"/>
    <property type="match status" value="1"/>
</dbReference>
<feature type="transmembrane region" description="Helical" evidence="5">
    <location>
        <begin position="1115"/>
        <end position="1137"/>
    </location>
</feature>
<feature type="domain" description="Amino acid transporter transmembrane" evidence="6">
    <location>
        <begin position="806"/>
        <end position="922"/>
    </location>
</feature>
<keyword evidence="2 5" id="KW-0812">Transmembrane</keyword>
<dbReference type="InterPro" id="IPR013057">
    <property type="entry name" value="AA_transpt_TM"/>
</dbReference>
<dbReference type="Pfam" id="PF13540">
    <property type="entry name" value="RCC1_2"/>
    <property type="match status" value="1"/>
</dbReference>
<feature type="domain" description="Amino acid transporter transmembrane" evidence="6">
    <location>
        <begin position="1007"/>
        <end position="1189"/>
    </location>
</feature>
<keyword evidence="8" id="KW-1185">Reference proteome</keyword>
<keyword evidence="3 5" id="KW-1133">Transmembrane helix</keyword>
<evidence type="ECO:0000256" key="1">
    <source>
        <dbReference type="ARBA" id="ARBA00004141"/>
    </source>
</evidence>
<dbReference type="EMBL" id="CAXAMN010028472">
    <property type="protein sequence ID" value="CAK9116665.1"/>
    <property type="molecule type" value="Genomic_DNA"/>
</dbReference>